<dbReference type="AlphaFoldDB" id="N2A3E8"/>
<sequence>MRKNNFGLIILSLIFPQNGRFFCEKFLIVRAEEQKDKKEKPNKKLKRAIESIGMDYSRVKNIKNLSDWSSGKRYSFVYDGFRYIVYELGNGEIESVNTDVKRAKIYERGYKPLNYKDFEPDANVVEPLQTDAIERLSKYIKGETSIKSKIGSMMYSRIYDYYSISGDVKAKNAVNKKDFTFSVDYIVKDGGYECVYLAIDGAVAFGSDQTPELPKEELGQENSSKNAESIILSDGKEGKYGQYDSFDGEPYLRYHVPVGNYKVKCNIRGGFYIETIELHKEDGWDTATTIQQINMSEGEETEIVIEDGQCISLIINTEIELIKQ</sequence>
<evidence type="ECO:0000313" key="2">
    <source>
        <dbReference type="Proteomes" id="UP000012589"/>
    </source>
</evidence>
<evidence type="ECO:0000313" key="1">
    <source>
        <dbReference type="EMBL" id="EMZ20590.1"/>
    </source>
</evidence>
<accession>N2A3E8</accession>
<dbReference type="STRING" id="1235802.C823_04888"/>
<dbReference type="OrthoDB" id="2310602at2"/>
<proteinExistence type="predicted"/>
<name>N2A3E8_9FIRM</name>
<comment type="caution">
    <text evidence="1">The sequence shown here is derived from an EMBL/GenBank/DDBJ whole genome shotgun (WGS) entry which is preliminary data.</text>
</comment>
<protein>
    <submittedName>
        <fullName evidence="1">Uncharacterized protein</fullName>
    </submittedName>
</protein>
<dbReference type="HOGENOM" id="CLU_857245_0_0_9"/>
<keyword evidence="2" id="KW-1185">Reference proteome</keyword>
<dbReference type="EMBL" id="AQFT01000141">
    <property type="protein sequence ID" value="EMZ20590.1"/>
    <property type="molecule type" value="Genomic_DNA"/>
</dbReference>
<gene>
    <name evidence="1" type="ORF">C823_04888</name>
</gene>
<dbReference type="Proteomes" id="UP000012589">
    <property type="component" value="Unassembled WGS sequence"/>
</dbReference>
<organism evidence="1 2">
    <name type="scientific">Eubacterium plexicaudatum ASF492</name>
    <dbReference type="NCBI Taxonomy" id="1235802"/>
    <lineage>
        <taxon>Bacteria</taxon>
        <taxon>Bacillati</taxon>
        <taxon>Bacillota</taxon>
        <taxon>Clostridia</taxon>
        <taxon>Eubacteriales</taxon>
        <taxon>Eubacteriaceae</taxon>
        <taxon>Eubacterium</taxon>
    </lineage>
</organism>
<reference evidence="1 2" key="1">
    <citation type="journal article" date="2014" name="Genome Announc.">
        <title>Draft genome sequences of the altered schaedler flora, a defined bacterial community from gnotobiotic mice.</title>
        <authorList>
            <person name="Wannemuehler M.J."/>
            <person name="Overstreet A.M."/>
            <person name="Ward D.V."/>
            <person name="Phillips G.J."/>
        </authorList>
    </citation>
    <scope>NUCLEOTIDE SEQUENCE [LARGE SCALE GENOMIC DNA]</scope>
    <source>
        <strain evidence="1 2">ASF492</strain>
    </source>
</reference>
<dbReference type="PATRIC" id="fig|1235802.3.peg.5147"/>